<dbReference type="Gene3D" id="3.40.50.10140">
    <property type="entry name" value="Toll/interleukin-1 receptor homology (TIR) domain"/>
    <property type="match status" value="1"/>
</dbReference>
<dbReference type="GO" id="GO:0035325">
    <property type="term" value="F:Toll-like receptor binding"/>
    <property type="evidence" value="ECO:0007669"/>
    <property type="project" value="TreeGrafter"/>
</dbReference>
<dbReference type="InterPro" id="IPR035897">
    <property type="entry name" value="Toll_tir_struct_dom_sf"/>
</dbReference>
<dbReference type="PANTHER" id="PTHR15079">
    <property type="entry name" value="MYD88"/>
    <property type="match status" value="1"/>
</dbReference>
<dbReference type="GO" id="GO:0050830">
    <property type="term" value="P:defense response to Gram-positive bacterium"/>
    <property type="evidence" value="ECO:0007669"/>
    <property type="project" value="TreeGrafter"/>
</dbReference>
<dbReference type="GO" id="GO:0070976">
    <property type="term" value="F:TIR domain binding"/>
    <property type="evidence" value="ECO:0007669"/>
    <property type="project" value="InterPro"/>
</dbReference>
<dbReference type="AlphaFoldDB" id="K9JAB2"/>
<evidence type="ECO:0000259" key="1">
    <source>
        <dbReference type="PROSITE" id="PS50104"/>
    </source>
</evidence>
<dbReference type="GO" id="GO:0043123">
    <property type="term" value="P:positive regulation of canonical NF-kappaB signal transduction"/>
    <property type="evidence" value="ECO:0007669"/>
    <property type="project" value="InterPro"/>
</dbReference>
<dbReference type="PROSITE" id="PS50104">
    <property type="entry name" value="TIR"/>
    <property type="match status" value="1"/>
</dbReference>
<dbReference type="GO" id="GO:0008063">
    <property type="term" value="P:Toll signaling pathway"/>
    <property type="evidence" value="ECO:0007669"/>
    <property type="project" value="TreeGrafter"/>
</dbReference>
<dbReference type="PANTHER" id="PTHR15079:SF3">
    <property type="entry name" value="MYELOID DIFFERENTIATION PRIMARY RESPONSE PROTEIN MYD88"/>
    <property type="match status" value="1"/>
</dbReference>
<sequence length="185" mass="21378">MMTEFEYDAFVVYNPYGKDQEFVSLMTRVLSSPPYNLRLYVPWTDDANDCFEAVATAENIEKRCKKVLVVISAASLESDLFHFQLKLAHSMSPGARRKVIPIRLDAIEVPAVIRFTTSCDYYKKELRVFVWDRLHAAFMDSDYAFKSRVSKSVSLPEKRKLPDLIPTSSPLKRVRSWWRLKASVA</sequence>
<dbReference type="InterPro" id="IPR017281">
    <property type="entry name" value="Myelin_different_resp_MyD88"/>
</dbReference>
<dbReference type="GO" id="GO:0034142">
    <property type="term" value="P:toll-like receptor 4 signaling pathway"/>
    <property type="evidence" value="ECO:0007669"/>
    <property type="project" value="TreeGrafter"/>
</dbReference>
<dbReference type="GO" id="GO:0002755">
    <property type="term" value="P:MyD88-dependent toll-like receptor signaling pathway"/>
    <property type="evidence" value="ECO:0007669"/>
    <property type="project" value="InterPro"/>
</dbReference>
<proteinExistence type="evidence at transcript level"/>
<dbReference type="EMBL" id="GU320694">
    <property type="protein sequence ID" value="ADF80413.1"/>
    <property type="molecule type" value="mRNA"/>
</dbReference>
<dbReference type="GO" id="GO:0045087">
    <property type="term" value="P:innate immune response"/>
    <property type="evidence" value="ECO:0007669"/>
    <property type="project" value="TreeGrafter"/>
</dbReference>
<name>K9JAB2_OSTED</name>
<accession>K9JAB2</accession>
<protein>
    <submittedName>
        <fullName evidence="2">Myeloid differentiation primary response protein 88</fullName>
    </submittedName>
</protein>
<evidence type="ECO:0000313" key="2">
    <source>
        <dbReference type="EMBL" id="ADF80413.1"/>
    </source>
</evidence>
<dbReference type="SUPFAM" id="SSF52200">
    <property type="entry name" value="Toll/Interleukin receptor TIR domain"/>
    <property type="match status" value="1"/>
</dbReference>
<feature type="domain" description="TIR" evidence="1">
    <location>
        <begin position="5"/>
        <end position="138"/>
    </location>
</feature>
<reference evidence="2" key="1">
    <citation type="submission" date="2009-12" db="EMBL/GenBank/DDBJ databases">
        <title>Characterization and identification of the MyD88 from flat oyster Ostrea edulis.</title>
        <authorList>
            <person name="Morga B."/>
            <person name="Arzul I."/>
            <person name="Faury N."/>
            <person name="Renault T."/>
        </authorList>
    </citation>
    <scope>NUCLEOTIDE SEQUENCE</scope>
</reference>
<organism evidence="2">
    <name type="scientific">Ostrea edulis</name>
    <name type="common">Native oyster</name>
    <name type="synonym">European flat oyster</name>
    <dbReference type="NCBI Taxonomy" id="37623"/>
    <lineage>
        <taxon>Eukaryota</taxon>
        <taxon>Metazoa</taxon>
        <taxon>Spiralia</taxon>
        <taxon>Lophotrochozoa</taxon>
        <taxon>Mollusca</taxon>
        <taxon>Bivalvia</taxon>
        <taxon>Autobranchia</taxon>
        <taxon>Pteriomorphia</taxon>
        <taxon>Ostreida</taxon>
        <taxon>Ostreoidea</taxon>
        <taxon>Ostreidae</taxon>
        <taxon>Ostrea</taxon>
    </lineage>
</organism>
<dbReference type="GO" id="GO:0005886">
    <property type="term" value="C:plasma membrane"/>
    <property type="evidence" value="ECO:0007669"/>
    <property type="project" value="TreeGrafter"/>
</dbReference>
<dbReference type="InterPro" id="IPR000157">
    <property type="entry name" value="TIR_dom"/>
</dbReference>